<gene>
    <name evidence="1" type="ORF">HQ38_05995</name>
</gene>
<dbReference type="EMBL" id="JQJC01000020">
    <property type="protein sequence ID" value="KGN94099.1"/>
    <property type="molecule type" value="Genomic_DNA"/>
</dbReference>
<protein>
    <recommendedName>
        <fullName evidence="3">Internalin-J</fullName>
    </recommendedName>
</protein>
<name>A0AB34PFT9_9PORP</name>
<dbReference type="Gene3D" id="3.80.10.10">
    <property type="entry name" value="Ribonuclease Inhibitor"/>
    <property type="match status" value="1"/>
</dbReference>
<proteinExistence type="predicted"/>
<comment type="caution">
    <text evidence="1">The sequence shown here is derived from an EMBL/GenBank/DDBJ whole genome shotgun (WGS) entry which is preliminary data.</text>
</comment>
<dbReference type="AlphaFoldDB" id="A0AB34PFT9"/>
<accession>A0AB34PFT9</accession>
<dbReference type="InterPro" id="IPR032675">
    <property type="entry name" value="LRR_dom_sf"/>
</dbReference>
<dbReference type="Proteomes" id="UP000030136">
    <property type="component" value="Unassembled WGS sequence"/>
</dbReference>
<reference evidence="1 2" key="1">
    <citation type="submission" date="2014-08" db="EMBL/GenBank/DDBJ databases">
        <title>Porphyromonas crevioricanis strain:COT-253_OH1447 Genome sequencing.</title>
        <authorList>
            <person name="Wallis C."/>
            <person name="Deusch O."/>
            <person name="O'Flynn C."/>
            <person name="Davis I."/>
            <person name="Jospin G."/>
            <person name="Darling A.E."/>
            <person name="Coil D.A."/>
            <person name="Alexiev A."/>
            <person name="Horsfall A."/>
            <person name="Kirkwood N."/>
            <person name="Harris S."/>
            <person name="Eisen J.A."/>
        </authorList>
    </citation>
    <scope>NUCLEOTIDE SEQUENCE [LARGE SCALE GENOMIC DNA]</scope>
    <source>
        <strain evidence="2">COT-253 OH1447</strain>
    </source>
</reference>
<evidence type="ECO:0008006" key="3">
    <source>
        <dbReference type="Google" id="ProtNLM"/>
    </source>
</evidence>
<organism evidence="1 2">
    <name type="scientific">Porphyromonas crevioricanis</name>
    <dbReference type="NCBI Taxonomy" id="393921"/>
    <lineage>
        <taxon>Bacteria</taxon>
        <taxon>Pseudomonadati</taxon>
        <taxon>Bacteroidota</taxon>
        <taxon>Bacteroidia</taxon>
        <taxon>Bacteroidales</taxon>
        <taxon>Porphyromonadaceae</taxon>
        <taxon>Porphyromonas</taxon>
    </lineage>
</organism>
<evidence type="ECO:0000313" key="2">
    <source>
        <dbReference type="Proteomes" id="UP000030136"/>
    </source>
</evidence>
<sequence>MQEGCSFSKDKRIKEESPYKYGEGIEQESVTNIPYPHKVKRLKGQTKVQRIKKHLIMSKKDYLRTLFAIAVLLLEGYLPNVSYAQTQETPVITMTTSRKAGEKIRLGIRSEGEIRIEKVEEEAETMGQKEYTLTQTSVSIYGDIRELGCNSNQLASLDVSKNTGLRKLSCVDSQPTELDVSMNTKLKELWCFSNQIKGEAMTKLIEGLTN</sequence>
<evidence type="ECO:0000313" key="1">
    <source>
        <dbReference type="EMBL" id="KGN94099.1"/>
    </source>
</evidence>